<organism evidence="1 2">
    <name type="scientific">Niastella soli</name>
    <dbReference type="NCBI Taxonomy" id="2821487"/>
    <lineage>
        <taxon>Bacteria</taxon>
        <taxon>Pseudomonadati</taxon>
        <taxon>Bacteroidota</taxon>
        <taxon>Chitinophagia</taxon>
        <taxon>Chitinophagales</taxon>
        <taxon>Chitinophagaceae</taxon>
        <taxon>Niastella</taxon>
    </lineage>
</organism>
<dbReference type="EMBL" id="JAGHKO010000017">
    <property type="protein sequence ID" value="MBO9205018.1"/>
    <property type="molecule type" value="Genomic_DNA"/>
</dbReference>
<keyword evidence="2" id="KW-1185">Reference proteome</keyword>
<protein>
    <submittedName>
        <fullName evidence="1">Uncharacterized protein</fullName>
    </submittedName>
</protein>
<comment type="caution">
    <text evidence="1">The sequence shown here is derived from an EMBL/GenBank/DDBJ whole genome shotgun (WGS) entry which is preliminary data.</text>
</comment>
<accession>A0ABS3Z4Q5</accession>
<dbReference type="Proteomes" id="UP000677244">
    <property type="component" value="Unassembled WGS sequence"/>
</dbReference>
<name>A0ABS3Z4Q5_9BACT</name>
<dbReference type="RefSeq" id="WP_209144171.1">
    <property type="nucleotide sequence ID" value="NZ_JAGHKO010000017.1"/>
</dbReference>
<dbReference type="InterPro" id="IPR053865">
    <property type="entry name" value="DUF6934"/>
</dbReference>
<gene>
    <name evidence="1" type="ORF">J7I42_32325</name>
</gene>
<reference evidence="1 2" key="1">
    <citation type="submission" date="2021-03" db="EMBL/GenBank/DDBJ databases">
        <title>Assistant Professor.</title>
        <authorList>
            <person name="Huq M.A."/>
        </authorList>
    </citation>
    <scope>NUCLEOTIDE SEQUENCE [LARGE SCALE GENOMIC DNA]</scope>
    <source>
        <strain evidence="1 2">MAH-29</strain>
    </source>
</reference>
<sequence>MKYERYQELLVSSDFLEYEFMSIGPKGDILKIIRFTYMDDEAILNLELGNKNADRSIDDLARDNNKDRDKILATVVEALKVFFDQYPGKWVFISGSTPARTRLYRMAITLNLEELSTEFEIIGALTERSTYKEGTFQKGINYFGFYVQRKKRNFKKQYKILLYEENRSPESSNGKKADY</sequence>
<proteinExistence type="predicted"/>
<dbReference type="Pfam" id="PF22028">
    <property type="entry name" value="DUF6934"/>
    <property type="match status" value="1"/>
</dbReference>
<evidence type="ECO:0000313" key="2">
    <source>
        <dbReference type="Proteomes" id="UP000677244"/>
    </source>
</evidence>
<evidence type="ECO:0000313" key="1">
    <source>
        <dbReference type="EMBL" id="MBO9205018.1"/>
    </source>
</evidence>